<proteinExistence type="predicted"/>
<dbReference type="OrthoDB" id="3549294at2759"/>
<gene>
    <name evidence="1 3" type="ORF">BDZ99DRAFT_399384</name>
</gene>
<evidence type="ECO:0000313" key="2">
    <source>
        <dbReference type="Proteomes" id="UP000504636"/>
    </source>
</evidence>
<keyword evidence="2" id="KW-1185">Reference proteome</keyword>
<dbReference type="GeneID" id="54457025"/>
<dbReference type="Proteomes" id="UP000504636">
    <property type="component" value="Unplaced"/>
</dbReference>
<sequence length="575" mass="64557">MSCFQLQNVLGKTPELRFWHSRGAITDRLTFDNDGGQLYSSGSSHWRLCDDGACDLKDKELNHKLIFGTRRATSFLLTDNSRFTDWPNNRDHTGCNYLAILAFAWAYILSAKWVEMQTPVNAKSGPRSQIQYQNWWEKEHNDNSPEEIAVDLGCLCDDAAQWWAAVIAQAWTATSVIHGGVYLSPWSVRISNNQRFKLQRTSSNLHPSSQLAPPSSDKALQFLQDLCVTYDIHDQGLAALAMALLFPTLGNKADTSLPRPRCSNISPPGSTTKPQGFVHQSILEEYDRLPYYMTLSCNPRGVLALLGGPFFDQTIECNVVSPWLEPIFSIINKCDHQKLVAIMAKRQPSLAPLWLGAAILGLEKRVLQMARSGTPPVDLHAGAWTATTHSFISLSPSQPIFRNEISRADECRMLFLTGSDHDKAPICPWQPFGNTRICDTDIEVQGHIHCGHRLEYVGWKWDLTGRKGVIDEGYNIQTTRRSDWAIPQPILLEIPSRITLKSDVASKVATRGIFSWLRADGWPASEVNIRTHEWFDLGESDEELDSGGASDVEQEGVCERIKEWQKGLAVYGYLL</sequence>
<dbReference type="EMBL" id="MU003717">
    <property type="protein sequence ID" value="KAF2803532.1"/>
    <property type="molecule type" value="Genomic_DNA"/>
</dbReference>
<reference evidence="3" key="2">
    <citation type="submission" date="2020-04" db="EMBL/GenBank/DDBJ databases">
        <authorList>
            <consortium name="NCBI Genome Project"/>
        </authorList>
    </citation>
    <scope>NUCLEOTIDE SEQUENCE</scope>
    <source>
        <strain evidence="3">CBS 304.34</strain>
    </source>
</reference>
<protein>
    <submittedName>
        <fullName evidence="1 3">Uncharacterized protein</fullName>
    </submittedName>
</protein>
<evidence type="ECO:0000313" key="3">
    <source>
        <dbReference type="RefSeq" id="XP_033570496.1"/>
    </source>
</evidence>
<name>A0A6A6Y424_9PEZI</name>
<organism evidence="1">
    <name type="scientific">Mytilinidion resinicola</name>
    <dbReference type="NCBI Taxonomy" id="574789"/>
    <lineage>
        <taxon>Eukaryota</taxon>
        <taxon>Fungi</taxon>
        <taxon>Dikarya</taxon>
        <taxon>Ascomycota</taxon>
        <taxon>Pezizomycotina</taxon>
        <taxon>Dothideomycetes</taxon>
        <taxon>Pleosporomycetidae</taxon>
        <taxon>Mytilinidiales</taxon>
        <taxon>Mytilinidiaceae</taxon>
        <taxon>Mytilinidion</taxon>
    </lineage>
</organism>
<reference evidence="3" key="3">
    <citation type="submission" date="2025-04" db="UniProtKB">
        <authorList>
            <consortium name="RefSeq"/>
        </authorList>
    </citation>
    <scope>IDENTIFICATION</scope>
    <source>
        <strain evidence="3">CBS 304.34</strain>
    </source>
</reference>
<reference evidence="1 3" key="1">
    <citation type="journal article" date="2020" name="Stud. Mycol.">
        <title>101 Dothideomycetes genomes: a test case for predicting lifestyles and emergence of pathogens.</title>
        <authorList>
            <person name="Haridas S."/>
            <person name="Albert R."/>
            <person name="Binder M."/>
            <person name="Bloem J."/>
            <person name="Labutti K."/>
            <person name="Salamov A."/>
            <person name="Andreopoulos B."/>
            <person name="Baker S."/>
            <person name="Barry K."/>
            <person name="Bills G."/>
            <person name="Bluhm B."/>
            <person name="Cannon C."/>
            <person name="Castanera R."/>
            <person name="Culley D."/>
            <person name="Daum C."/>
            <person name="Ezra D."/>
            <person name="Gonzalez J."/>
            <person name="Henrissat B."/>
            <person name="Kuo A."/>
            <person name="Liang C."/>
            <person name="Lipzen A."/>
            <person name="Lutzoni F."/>
            <person name="Magnuson J."/>
            <person name="Mondo S."/>
            <person name="Nolan M."/>
            <person name="Ohm R."/>
            <person name="Pangilinan J."/>
            <person name="Park H.-J."/>
            <person name="Ramirez L."/>
            <person name="Alfaro M."/>
            <person name="Sun H."/>
            <person name="Tritt A."/>
            <person name="Yoshinaga Y."/>
            <person name="Zwiers L.-H."/>
            <person name="Turgeon B."/>
            <person name="Goodwin S."/>
            <person name="Spatafora J."/>
            <person name="Crous P."/>
            <person name="Grigoriev I."/>
        </authorList>
    </citation>
    <scope>NUCLEOTIDE SEQUENCE</scope>
    <source>
        <strain evidence="1 3">CBS 304.34</strain>
    </source>
</reference>
<dbReference type="RefSeq" id="XP_033570496.1">
    <property type="nucleotide sequence ID" value="XM_033716132.1"/>
</dbReference>
<evidence type="ECO:0000313" key="1">
    <source>
        <dbReference type="EMBL" id="KAF2803532.1"/>
    </source>
</evidence>
<dbReference type="AlphaFoldDB" id="A0A6A6Y424"/>
<accession>A0A6A6Y424</accession>